<evidence type="ECO:0000313" key="7">
    <source>
        <dbReference type="EMBL" id="ELU17286.1"/>
    </source>
</evidence>
<dbReference type="GO" id="GO:0003779">
    <property type="term" value="F:actin binding"/>
    <property type="evidence" value="ECO:0007669"/>
    <property type="project" value="TreeGrafter"/>
</dbReference>
<comment type="function">
    <text evidence="4">Plays a role in vesicle-mediated protein trafficking to lysosomal compartments including the endocytic membrane transport and autophagic pathways. Believed to act as a core component of the putative HOPS and CORVET endosomal tethering complexes.</text>
</comment>
<dbReference type="GO" id="GO:0005765">
    <property type="term" value="C:lysosomal membrane"/>
    <property type="evidence" value="ECO:0007669"/>
    <property type="project" value="UniProtKB-SubCell"/>
</dbReference>
<evidence type="ECO:0000259" key="5">
    <source>
        <dbReference type="Pfam" id="PF04840"/>
    </source>
</evidence>
<keyword evidence="9" id="KW-1185">Reference proteome</keyword>
<dbReference type="GO" id="GO:0006886">
    <property type="term" value="P:intracellular protein transport"/>
    <property type="evidence" value="ECO:0007669"/>
    <property type="project" value="InterPro"/>
</dbReference>
<evidence type="ECO:0000313" key="9">
    <source>
        <dbReference type="Proteomes" id="UP000014760"/>
    </source>
</evidence>
<dbReference type="EnsemblMetazoa" id="CapteT168734">
    <property type="protein sequence ID" value="CapteP168734"/>
    <property type="gene ID" value="CapteG168734"/>
</dbReference>
<keyword evidence="4" id="KW-0813">Transport</keyword>
<dbReference type="FunFam" id="1.10.150.780:FF:000001">
    <property type="entry name" value="Vacuolar protein sorting-associated protein 16 homolog"/>
    <property type="match status" value="1"/>
</dbReference>
<dbReference type="InterPro" id="IPR036322">
    <property type="entry name" value="WD40_repeat_dom_sf"/>
</dbReference>
<evidence type="ECO:0000313" key="8">
    <source>
        <dbReference type="EnsemblMetazoa" id="CapteP168734"/>
    </source>
</evidence>
<dbReference type="GO" id="GO:0031902">
    <property type="term" value="C:late endosome membrane"/>
    <property type="evidence" value="ECO:0007669"/>
    <property type="project" value="UniProtKB-SubCell"/>
</dbReference>
<dbReference type="GO" id="GO:0042144">
    <property type="term" value="P:vacuole fusion, non-autophagic"/>
    <property type="evidence" value="ECO:0007669"/>
    <property type="project" value="TreeGrafter"/>
</dbReference>
<dbReference type="AlphaFoldDB" id="R7VKD8"/>
<dbReference type="InterPro" id="IPR006925">
    <property type="entry name" value="Vps16_C"/>
</dbReference>
<accession>R7VKD8</accession>
<evidence type="ECO:0000256" key="3">
    <source>
        <dbReference type="ARBA" id="ARBA00061859"/>
    </source>
</evidence>
<keyword evidence="4" id="KW-0653">Protein transport</keyword>
<reference evidence="8" key="3">
    <citation type="submission" date="2015-06" db="UniProtKB">
        <authorList>
            <consortium name="EnsemblMetazoa"/>
        </authorList>
    </citation>
    <scope>IDENTIFICATION</scope>
</reference>
<dbReference type="EMBL" id="KB292583">
    <property type="protein sequence ID" value="ELU17286.1"/>
    <property type="molecule type" value="Genomic_DNA"/>
</dbReference>
<feature type="domain" description="Vps16 C-terminal" evidence="5">
    <location>
        <begin position="499"/>
        <end position="814"/>
    </location>
</feature>
<dbReference type="OMA" id="WCGDDCL"/>
<protein>
    <recommendedName>
        <fullName evidence="2 4">Vacuolar protein sorting-associated protein 16 homolog</fullName>
    </recommendedName>
</protein>
<dbReference type="Gene3D" id="1.10.150.780">
    <property type="entry name" value="Vps16, C-terminal region"/>
    <property type="match status" value="1"/>
</dbReference>
<feature type="domain" description="Vps16 N-terminal" evidence="6">
    <location>
        <begin position="4"/>
        <end position="398"/>
    </location>
</feature>
<comment type="similarity">
    <text evidence="1 4">Belongs to the VPS16 family.</text>
</comment>
<dbReference type="OrthoDB" id="1792at2759"/>
<sequence>MYHFSRKHELYSMQWADKVDLSKFIIAAAPYGGPIALMRDDSKLQKSQITTKPIIYVFNAVGAEISAIRWNSGRVLKLAWSNCEDLLCIQNDGSVLVYDIFGSFKRTFSLGQEAKDVKIVECQVFSSSQGTGIAVLTSSYRFFVINNVEDPRIRRLAEVPGLNKPPSCWTMINQDRQSRALVARDNEIYLLDHGGQCEQQFPRVSGEVVAYVEMAASFNTRHIALFTSNGLLWIGSADLQKVYCEFNTKSPTRPQQLVWCGTGAVVGYWKNILLMVGLDKDWVKYSYDTPIHMVAEVDGLRIIGHESQEFLQKVPKVVEDICKIGSMAPGAMLFEASRLFQNGSQQADEYIHMIREKLNYAVEQCIEAAGREWEPNVQKQMLKAASFGKCFLTDYRPEVFYNMCQMLRVLNAVRDYKVSIPLTYMQLQNLTLDVLIDRLVVRRQYCLAIRICNYLRMPEAEGASRILAHWACYKVQQTNIEDEQIARAISQKLGDTPGVSYSEIANRAIECGRTELAIRLLDYEAKAAEQVPLLMKMKRDQLALTKAIESGDTDLVYTVLLHLQDTMPHGEFLMAIRNMDAAHSLYIQYCRDTNKNILQDIHYQEDNFFDGANCKVIDSYEEETMEARFGCLTSAQENFTKGKYEWAAKQTEEQIKLLRYQRRLEEEFSRAYLDLSLHETMRKLIAEGNTKVVEQMRKEFKVPDRRFWWLKVIAFSESGDFIELEKFSKSKKSPIGYEPFVEECMKQGNQTEAQKYLTRVSPEHRVQCYVRVGHLDQAAEIAFQQQSEDDLNYILSKCTNTNRGLIEKIQGMKSQMTSK</sequence>
<keyword evidence="4" id="KW-0458">Lysosome</keyword>
<dbReference type="InterPro" id="IPR038132">
    <property type="entry name" value="Vps16_C_sf"/>
</dbReference>
<dbReference type="Pfam" id="PF04841">
    <property type="entry name" value="Vps16_N"/>
    <property type="match status" value="1"/>
</dbReference>
<name>R7VKD8_CAPTE</name>
<evidence type="ECO:0000256" key="1">
    <source>
        <dbReference type="ARBA" id="ARBA00009250"/>
    </source>
</evidence>
<proteinExistence type="inferred from homology"/>
<dbReference type="PANTHER" id="PTHR12811:SF0">
    <property type="entry name" value="VACUOLAR PROTEIN SORTING-ASSOCIATED PROTEIN 16 HOMOLOG"/>
    <property type="match status" value="1"/>
</dbReference>
<dbReference type="FunCoup" id="R7VKD8">
    <property type="interactions" value="2583"/>
</dbReference>
<dbReference type="InterPro" id="IPR016534">
    <property type="entry name" value="VPS16"/>
</dbReference>
<gene>
    <name evidence="7" type="ORF">CAPTEDRAFT_168734</name>
</gene>
<dbReference type="PIRSF" id="PIRSF007949">
    <property type="entry name" value="VPS16"/>
    <property type="match status" value="1"/>
</dbReference>
<dbReference type="Proteomes" id="UP000014760">
    <property type="component" value="Unassembled WGS sequence"/>
</dbReference>
<comment type="subunit">
    <text evidence="3">Core component of at least two putative endosomal tethering complexes, the homotypic fusion and vacuole protein sorting (HOPS) complex and the class C core vacuole/endosome tethering (CORVET) complex. Their common core is composed of the class C Vps proteins VPS11, VPS16, VPS18 and VPS33A, which in HOPS further associates with VPS39 and VPS41 and in CORVET with VPS8 and TGFBRAP1. Interacts with RAB5C. Interacts with STX17, MON1B. Associates with adapter protein complex 3 (AP-3) and clathrin:AP-3 complexes.</text>
</comment>
<dbReference type="InterPro" id="IPR006926">
    <property type="entry name" value="Vps16_N"/>
</dbReference>
<dbReference type="GO" id="GO:0016197">
    <property type="term" value="P:endosomal transport"/>
    <property type="evidence" value="ECO:0007669"/>
    <property type="project" value="TreeGrafter"/>
</dbReference>
<evidence type="ECO:0000256" key="4">
    <source>
        <dbReference type="PIRNR" id="PIRNR007949"/>
    </source>
</evidence>
<dbReference type="GO" id="GO:0033263">
    <property type="term" value="C:CORVET complex"/>
    <property type="evidence" value="ECO:0007669"/>
    <property type="project" value="UniProtKB-UniRule"/>
</dbReference>
<organism evidence="7">
    <name type="scientific">Capitella teleta</name>
    <name type="common">Polychaete worm</name>
    <dbReference type="NCBI Taxonomy" id="283909"/>
    <lineage>
        <taxon>Eukaryota</taxon>
        <taxon>Metazoa</taxon>
        <taxon>Spiralia</taxon>
        <taxon>Lophotrochozoa</taxon>
        <taxon>Annelida</taxon>
        <taxon>Polychaeta</taxon>
        <taxon>Sedentaria</taxon>
        <taxon>Scolecida</taxon>
        <taxon>Capitellidae</taxon>
        <taxon>Capitella</taxon>
    </lineage>
</organism>
<reference evidence="9" key="1">
    <citation type="submission" date="2012-12" db="EMBL/GenBank/DDBJ databases">
        <authorList>
            <person name="Hellsten U."/>
            <person name="Grimwood J."/>
            <person name="Chapman J.A."/>
            <person name="Shapiro H."/>
            <person name="Aerts A."/>
            <person name="Otillar R.P."/>
            <person name="Terry A.Y."/>
            <person name="Boore J.L."/>
            <person name="Simakov O."/>
            <person name="Marletaz F."/>
            <person name="Cho S.-J."/>
            <person name="Edsinger-Gonzales E."/>
            <person name="Havlak P."/>
            <person name="Kuo D.-H."/>
            <person name="Larsson T."/>
            <person name="Lv J."/>
            <person name="Arendt D."/>
            <person name="Savage R."/>
            <person name="Osoegawa K."/>
            <person name="de Jong P."/>
            <person name="Lindberg D.R."/>
            <person name="Seaver E.C."/>
            <person name="Weisblat D.A."/>
            <person name="Putnam N.H."/>
            <person name="Grigoriev I.V."/>
            <person name="Rokhsar D.S."/>
        </authorList>
    </citation>
    <scope>NUCLEOTIDE SEQUENCE</scope>
    <source>
        <strain evidence="9">I ESC-2004</strain>
    </source>
</reference>
<evidence type="ECO:0000256" key="2">
    <source>
        <dbReference type="ARBA" id="ARBA00017947"/>
    </source>
</evidence>
<dbReference type="SUPFAM" id="SSF50978">
    <property type="entry name" value="WD40 repeat-like"/>
    <property type="match status" value="1"/>
</dbReference>
<keyword evidence="4" id="KW-0472">Membrane</keyword>
<dbReference type="HOGENOM" id="CLU_008909_0_0_1"/>
<reference evidence="7 9" key="2">
    <citation type="journal article" date="2013" name="Nature">
        <title>Insights into bilaterian evolution from three spiralian genomes.</title>
        <authorList>
            <person name="Simakov O."/>
            <person name="Marletaz F."/>
            <person name="Cho S.J."/>
            <person name="Edsinger-Gonzales E."/>
            <person name="Havlak P."/>
            <person name="Hellsten U."/>
            <person name="Kuo D.H."/>
            <person name="Larsson T."/>
            <person name="Lv J."/>
            <person name="Arendt D."/>
            <person name="Savage R."/>
            <person name="Osoegawa K."/>
            <person name="de Jong P."/>
            <person name="Grimwood J."/>
            <person name="Chapman J.A."/>
            <person name="Shapiro H."/>
            <person name="Aerts A."/>
            <person name="Otillar R.P."/>
            <person name="Terry A.Y."/>
            <person name="Boore J.L."/>
            <person name="Grigoriev I.V."/>
            <person name="Lindberg D.R."/>
            <person name="Seaver E.C."/>
            <person name="Weisblat D.A."/>
            <person name="Putnam N.H."/>
            <person name="Rokhsar D.S."/>
        </authorList>
    </citation>
    <scope>NUCLEOTIDE SEQUENCE</scope>
    <source>
        <strain evidence="7 9">I ESC-2004</strain>
    </source>
</reference>
<keyword evidence="4" id="KW-0967">Endosome</keyword>
<dbReference type="GO" id="GO:0030897">
    <property type="term" value="C:HOPS complex"/>
    <property type="evidence" value="ECO:0007669"/>
    <property type="project" value="UniProtKB-UniRule"/>
</dbReference>
<comment type="subcellular location">
    <subcellularLocation>
        <location evidence="4">Late endosome membrane</location>
        <topology evidence="4">Peripheral membrane protein</topology>
        <orientation evidence="4">Cytoplasmic side</orientation>
    </subcellularLocation>
    <subcellularLocation>
        <location evidence="4">Lysosome membrane</location>
        <topology evidence="4">Peripheral membrane protein</topology>
        <orientation evidence="4">Cytoplasmic side</orientation>
    </subcellularLocation>
    <text evidence="4">Cytoplasmic, peripheral membrane protein associated with late endosomes/lysosomes.</text>
</comment>
<dbReference type="STRING" id="283909.R7VKD8"/>
<dbReference type="Pfam" id="PF04840">
    <property type="entry name" value="Vps16_C"/>
    <property type="match status" value="1"/>
</dbReference>
<evidence type="ECO:0000259" key="6">
    <source>
        <dbReference type="Pfam" id="PF04841"/>
    </source>
</evidence>
<dbReference type="EMBL" id="AMQN01016953">
    <property type="status" value="NOT_ANNOTATED_CDS"/>
    <property type="molecule type" value="Genomic_DNA"/>
</dbReference>
<dbReference type="PANTHER" id="PTHR12811">
    <property type="entry name" value="VACUOLAR PROTEIN SORTING VPS16"/>
    <property type="match status" value="1"/>
</dbReference>